<dbReference type="AlphaFoldDB" id="A0A484W896"/>
<keyword evidence="1" id="KW-0472">Membrane</keyword>
<evidence type="ECO:0000259" key="2">
    <source>
        <dbReference type="Pfam" id="PF00487"/>
    </source>
</evidence>
<keyword evidence="1" id="KW-1133">Transmembrane helix</keyword>
<evidence type="ECO:0000313" key="3">
    <source>
        <dbReference type="EMBL" id="VFS06763.1"/>
    </source>
</evidence>
<evidence type="ECO:0000313" key="4">
    <source>
        <dbReference type="Proteomes" id="UP000351155"/>
    </source>
</evidence>
<organism evidence="3 4">
    <name type="scientific">Enterobacter cancerogenus</name>
    <dbReference type="NCBI Taxonomy" id="69218"/>
    <lineage>
        <taxon>Bacteria</taxon>
        <taxon>Pseudomonadati</taxon>
        <taxon>Pseudomonadota</taxon>
        <taxon>Gammaproteobacteria</taxon>
        <taxon>Enterobacterales</taxon>
        <taxon>Enterobacteriaceae</taxon>
        <taxon>Enterobacter</taxon>
        <taxon>Enterobacter cloacae complex</taxon>
    </lineage>
</organism>
<dbReference type="EMBL" id="CAADIW010000002">
    <property type="protein sequence ID" value="VFS06763.1"/>
    <property type="molecule type" value="Genomic_DNA"/>
</dbReference>
<dbReference type="Proteomes" id="UP000351155">
    <property type="component" value="Unassembled WGS sequence"/>
</dbReference>
<accession>A0A484W896</accession>
<dbReference type="InterPro" id="IPR005804">
    <property type="entry name" value="FA_desaturase_dom"/>
</dbReference>
<feature type="domain" description="Fatty acid desaturase" evidence="2">
    <location>
        <begin position="67"/>
        <end position="300"/>
    </location>
</feature>
<proteinExistence type="predicted"/>
<feature type="transmembrane region" description="Helical" evidence="1">
    <location>
        <begin position="217"/>
        <end position="234"/>
    </location>
</feature>
<dbReference type="GO" id="GO:0006629">
    <property type="term" value="P:lipid metabolic process"/>
    <property type="evidence" value="ECO:0007669"/>
    <property type="project" value="InterPro"/>
</dbReference>
<gene>
    <name evidence="3" type="ORF">NCTC12126_00245</name>
</gene>
<reference evidence="3 4" key="1">
    <citation type="submission" date="2019-03" db="EMBL/GenBank/DDBJ databases">
        <authorList>
            <consortium name="Pathogen Informatics"/>
        </authorList>
    </citation>
    <scope>NUCLEOTIDE SEQUENCE [LARGE SCALE GENOMIC DNA]</scope>
    <source>
        <strain evidence="3 4">NCTC12126</strain>
    </source>
</reference>
<protein>
    <submittedName>
        <fullName evidence="3">Fatty acid desaturase</fullName>
    </submittedName>
</protein>
<sequence>MSAQCATVGIASEAMGNYLHAQQRKHIDHLASLWLWRSELPTWILIIVIYGGWFATLTFWRTLGLIPATLLLIGFTAWYMSLQHELIHGHPTRFARLNQLFGTLPLAVWFPYGLYRDSHLAHHRNDYLTVPVDDPESYYFTDRSWARLLPWQKKIIHVRNTFTGRLLLGPLLDITLTLNGAARAFGQRHWRSIMMWLVHGVLLAVLFTWMAQRDFSPVWFVLAVSYPALALTKVRSFLEHRAAHDPLARSVINEAGGFWRVLFLNLNYHSVHHDLPGVPWYGLRAIYAHSRDEYQQRNQGFVVKGYGQWLRQFWNTPVDVTVHPGNQKEDRYESSCRVSDV</sequence>
<name>A0A484W896_9ENTR</name>
<evidence type="ECO:0000256" key="1">
    <source>
        <dbReference type="SAM" id="Phobius"/>
    </source>
</evidence>
<feature type="transmembrane region" description="Helical" evidence="1">
    <location>
        <begin position="193"/>
        <end position="211"/>
    </location>
</feature>
<feature type="transmembrane region" description="Helical" evidence="1">
    <location>
        <begin position="65"/>
        <end position="82"/>
    </location>
</feature>
<feature type="transmembrane region" description="Helical" evidence="1">
    <location>
        <begin position="40"/>
        <end position="60"/>
    </location>
</feature>
<dbReference type="Pfam" id="PF00487">
    <property type="entry name" value="FA_desaturase"/>
    <property type="match status" value="1"/>
</dbReference>
<dbReference type="CDD" id="cd03509">
    <property type="entry name" value="DesA_FADS-like"/>
    <property type="match status" value="1"/>
</dbReference>
<keyword evidence="1" id="KW-0812">Transmembrane</keyword>